<dbReference type="OrthoDB" id="5128805at2759"/>
<evidence type="ECO:0000313" key="4">
    <source>
        <dbReference type="Proteomes" id="UP000799778"/>
    </source>
</evidence>
<feature type="transmembrane region" description="Helical" evidence="2">
    <location>
        <begin position="98"/>
        <end position="122"/>
    </location>
</feature>
<dbReference type="GeneID" id="54286838"/>
<sequence length="467" mass="53223">MMAAPSKPSTSGYTPVPTQERIDDDVESPQNDDDVSEDELYTTSAPLLSNRSRGNETPQAQNKLCWYHKIAALNPLSRKRTTTPAWQPPLKPRSWRRIIIVSFCVFAVAAITGLSISTGVIATQLNQCRSSSRSWYPRYRNPMTRLPLNNWWLSANNRLNFVEVYPPLESSASPACQAAWRAQRYVPCHEKIWNRSWDNGKRASIFDPDVGLYAESMCTPQCMVTINNAMQLVSSQCTEDDKFNMTNYRGPFIADPGLEAGPLSVVSTIAKRVSHTCRIDPDPQETPRYYWTPPGYCSAILWEDWQIVDGMNAGNLEGLSSFDRLTERSRIEHRQRREHLVQNDECDNINYSNARMVGQRSFGPSKNETTCGWCVMNWFERKLSAWEEGKIVDPETGKIVGLKEYLQRIKKMGERCDTEAWEKTWNRATRKYKGEKGIVDPVTTEPKDQDEEDLLEWVVVVEGAGDA</sequence>
<dbReference type="Proteomes" id="UP000799778">
    <property type="component" value="Unassembled WGS sequence"/>
</dbReference>
<dbReference type="EMBL" id="ML978078">
    <property type="protein sequence ID" value="KAF2009371.1"/>
    <property type="molecule type" value="Genomic_DNA"/>
</dbReference>
<evidence type="ECO:0000256" key="2">
    <source>
        <dbReference type="SAM" id="Phobius"/>
    </source>
</evidence>
<name>A0A6A5X8W7_9PLEO</name>
<feature type="compositionally biased region" description="Acidic residues" evidence="1">
    <location>
        <begin position="22"/>
        <end position="40"/>
    </location>
</feature>
<evidence type="ECO:0000313" key="3">
    <source>
        <dbReference type="EMBL" id="KAF2009371.1"/>
    </source>
</evidence>
<feature type="compositionally biased region" description="Polar residues" evidence="1">
    <location>
        <begin position="41"/>
        <end position="56"/>
    </location>
</feature>
<evidence type="ECO:0000256" key="1">
    <source>
        <dbReference type="SAM" id="MobiDB-lite"/>
    </source>
</evidence>
<feature type="compositionally biased region" description="Polar residues" evidence="1">
    <location>
        <begin position="7"/>
        <end position="17"/>
    </location>
</feature>
<keyword evidence="4" id="KW-1185">Reference proteome</keyword>
<keyword evidence="2" id="KW-1133">Transmembrane helix</keyword>
<keyword evidence="2" id="KW-0812">Transmembrane</keyword>
<organism evidence="3 4">
    <name type="scientific">Aaosphaeria arxii CBS 175.79</name>
    <dbReference type="NCBI Taxonomy" id="1450172"/>
    <lineage>
        <taxon>Eukaryota</taxon>
        <taxon>Fungi</taxon>
        <taxon>Dikarya</taxon>
        <taxon>Ascomycota</taxon>
        <taxon>Pezizomycotina</taxon>
        <taxon>Dothideomycetes</taxon>
        <taxon>Pleosporomycetidae</taxon>
        <taxon>Pleosporales</taxon>
        <taxon>Pleosporales incertae sedis</taxon>
        <taxon>Aaosphaeria</taxon>
    </lineage>
</organism>
<accession>A0A6A5X8W7</accession>
<proteinExistence type="predicted"/>
<dbReference type="RefSeq" id="XP_033377710.1">
    <property type="nucleotide sequence ID" value="XM_033529441.1"/>
</dbReference>
<dbReference type="AlphaFoldDB" id="A0A6A5X8W7"/>
<protein>
    <submittedName>
        <fullName evidence="3">Uncharacterized protein</fullName>
    </submittedName>
</protein>
<feature type="region of interest" description="Disordered" evidence="1">
    <location>
        <begin position="1"/>
        <end position="56"/>
    </location>
</feature>
<keyword evidence="2" id="KW-0472">Membrane</keyword>
<reference evidence="3" key="1">
    <citation type="journal article" date="2020" name="Stud. Mycol.">
        <title>101 Dothideomycetes genomes: a test case for predicting lifestyles and emergence of pathogens.</title>
        <authorList>
            <person name="Haridas S."/>
            <person name="Albert R."/>
            <person name="Binder M."/>
            <person name="Bloem J."/>
            <person name="Labutti K."/>
            <person name="Salamov A."/>
            <person name="Andreopoulos B."/>
            <person name="Baker S."/>
            <person name="Barry K."/>
            <person name="Bills G."/>
            <person name="Bluhm B."/>
            <person name="Cannon C."/>
            <person name="Castanera R."/>
            <person name="Culley D."/>
            <person name="Daum C."/>
            <person name="Ezra D."/>
            <person name="Gonzalez J."/>
            <person name="Henrissat B."/>
            <person name="Kuo A."/>
            <person name="Liang C."/>
            <person name="Lipzen A."/>
            <person name="Lutzoni F."/>
            <person name="Magnuson J."/>
            <person name="Mondo S."/>
            <person name="Nolan M."/>
            <person name="Ohm R."/>
            <person name="Pangilinan J."/>
            <person name="Park H.-J."/>
            <person name="Ramirez L."/>
            <person name="Alfaro M."/>
            <person name="Sun H."/>
            <person name="Tritt A."/>
            <person name="Yoshinaga Y."/>
            <person name="Zwiers L.-H."/>
            <person name="Turgeon B."/>
            <person name="Goodwin S."/>
            <person name="Spatafora J."/>
            <person name="Crous P."/>
            <person name="Grigoriev I."/>
        </authorList>
    </citation>
    <scope>NUCLEOTIDE SEQUENCE</scope>
    <source>
        <strain evidence="3">CBS 175.79</strain>
    </source>
</reference>
<gene>
    <name evidence="3" type="ORF">BU24DRAFT_428279</name>
</gene>